<evidence type="ECO:0000256" key="1">
    <source>
        <dbReference type="SAM" id="MobiDB-lite"/>
    </source>
</evidence>
<accession>A0ABN8QYF1</accession>
<name>A0ABN8QYF1_9CNID</name>
<comment type="caution">
    <text evidence="2">The sequence shown here is derived from an EMBL/GenBank/DDBJ whole genome shotgun (WGS) entry which is preliminary data.</text>
</comment>
<evidence type="ECO:0000313" key="3">
    <source>
        <dbReference type="Proteomes" id="UP001159405"/>
    </source>
</evidence>
<protein>
    <recommendedName>
        <fullName evidence="4">Gag protein</fullName>
    </recommendedName>
</protein>
<organism evidence="2 3">
    <name type="scientific">Porites lobata</name>
    <dbReference type="NCBI Taxonomy" id="104759"/>
    <lineage>
        <taxon>Eukaryota</taxon>
        <taxon>Metazoa</taxon>
        <taxon>Cnidaria</taxon>
        <taxon>Anthozoa</taxon>
        <taxon>Hexacorallia</taxon>
        <taxon>Scleractinia</taxon>
        <taxon>Fungiina</taxon>
        <taxon>Poritidae</taxon>
        <taxon>Porites</taxon>
    </lineage>
</organism>
<dbReference type="EMBL" id="CALNXK010000165">
    <property type="protein sequence ID" value="CAH3171636.1"/>
    <property type="molecule type" value="Genomic_DNA"/>
</dbReference>
<evidence type="ECO:0000313" key="2">
    <source>
        <dbReference type="EMBL" id="CAH3171636.1"/>
    </source>
</evidence>
<evidence type="ECO:0008006" key="4">
    <source>
        <dbReference type="Google" id="ProtNLM"/>
    </source>
</evidence>
<dbReference type="Proteomes" id="UP001159405">
    <property type="component" value="Unassembled WGS sequence"/>
</dbReference>
<proteinExistence type="predicted"/>
<sequence>MERSLPAPTAFNIDATDLYSEWKHWSSAFEIYSIASDLQKKDDAVQRATMLHCFGPAVQRIFNTLPGEHESLEEAKTALNGYFAPKRNVVAERYKFRSRAQKADESFDTYLTSLRELVKSCDFGTLEEEMIRDQIVEKCSSQTLKQKLLQQEDLDLAKTVRIARNAETAVQEARLLSQGTRETRSRSITCTLLGDHKQKLSAATDVVEQTDMLLTNVARSSPGVTSAKKSDTCRGFDVQSPKLTKGKARKEKKRNRP</sequence>
<feature type="compositionally biased region" description="Basic residues" evidence="1">
    <location>
        <begin position="244"/>
        <end position="257"/>
    </location>
</feature>
<feature type="region of interest" description="Disordered" evidence="1">
    <location>
        <begin position="220"/>
        <end position="257"/>
    </location>
</feature>
<reference evidence="2 3" key="1">
    <citation type="submission" date="2022-05" db="EMBL/GenBank/DDBJ databases">
        <authorList>
            <consortium name="Genoscope - CEA"/>
            <person name="William W."/>
        </authorList>
    </citation>
    <scope>NUCLEOTIDE SEQUENCE [LARGE SCALE GENOMIC DNA]</scope>
</reference>
<dbReference type="PANTHER" id="PTHR33198:SF20">
    <property type="entry name" value="RETROTRANSPOSON GAG DOMAIN-CONTAINING PROTEIN"/>
    <property type="match status" value="1"/>
</dbReference>
<dbReference type="PANTHER" id="PTHR33198">
    <property type="entry name" value="ANK_REP_REGION DOMAIN-CONTAINING PROTEIN-RELATED"/>
    <property type="match status" value="1"/>
</dbReference>
<keyword evidence="3" id="KW-1185">Reference proteome</keyword>
<gene>
    <name evidence="2" type="ORF">PLOB_00012024</name>
</gene>